<dbReference type="PRINTS" id="PR00237">
    <property type="entry name" value="GPCRRHODOPSN"/>
</dbReference>
<protein>
    <recommendedName>
        <fullName evidence="11">G-protein coupled receptors family 1 profile domain-containing protein</fullName>
    </recommendedName>
</protein>
<dbReference type="SUPFAM" id="SSF81321">
    <property type="entry name" value="Family A G protein-coupled receptor-like"/>
    <property type="match status" value="1"/>
</dbReference>
<keyword evidence="4" id="KW-0716">Sensory transduction</keyword>
<dbReference type="InterPro" id="IPR050516">
    <property type="entry name" value="Olfactory_GPCR"/>
</dbReference>
<name>A0AAV3ABD7_PYXAD</name>
<keyword evidence="7 10" id="KW-0472">Membrane</keyword>
<evidence type="ECO:0000313" key="12">
    <source>
        <dbReference type="EMBL" id="DBA20392.1"/>
    </source>
</evidence>
<evidence type="ECO:0000256" key="4">
    <source>
        <dbReference type="ARBA" id="ARBA00022725"/>
    </source>
</evidence>
<evidence type="ECO:0000256" key="2">
    <source>
        <dbReference type="ARBA" id="ARBA00022475"/>
    </source>
</evidence>
<dbReference type="GO" id="GO:0005886">
    <property type="term" value="C:plasma membrane"/>
    <property type="evidence" value="ECO:0007669"/>
    <property type="project" value="UniProtKB-SubCell"/>
</dbReference>
<dbReference type="PRINTS" id="PR00245">
    <property type="entry name" value="OLFACTORYR"/>
</dbReference>
<comment type="subcellular location">
    <subcellularLocation>
        <location evidence="1">Cell membrane</location>
        <topology evidence="1">Multi-pass membrane protein</topology>
    </subcellularLocation>
</comment>
<feature type="domain" description="G-protein coupled receptors family 1 profile" evidence="11">
    <location>
        <begin position="41"/>
        <end position="289"/>
    </location>
</feature>
<evidence type="ECO:0000256" key="10">
    <source>
        <dbReference type="SAM" id="Phobius"/>
    </source>
</evidence>
<evidence type="ECO:0000256" key="8">
    <source>
        <dbReference type="ARBA" id="ARBA00023170"/>
    </source>
</evidence>
<evidence type="ECO:0000259" key="11">
    <source>
        <dbReference type="PROSITE" id="PS50262"/>
    </source>
</evidence>
<dbReference type="CDD" id="cd13954">
    <property type="entry name" value="7tmA_OR"/>
    <property type="match status" value="1"/>
</dbReference>
<organism evidence="12 13">
    <name type="scientific">Pyxicephalus adspersus</name>
    <name type="common">African bullfrog</name>
    <dbReference type="NCBI Taxonomy" id="30357"/>
    <lineage>
        <taxon>Eukaryota</taxon>
        <taxon>Metazoa</taxon>
        <taxon>Chordata</taxon>
        <taxon>Craniata</taxon>
        <taxon>Vertebrata</taxon>
        <taxon>Euteleostomi</taxon>
        <taxon>Amphibia</taxon>
        <taxon>Batrachia</taxon>
        <taxon>Anura</taxon>
        <taxon>Neobatrachia</taxon>
        <taxon>Ranoidea</taxon>
        <taxon>Pyxicephalidae</taxon>
        <taxon>Pyxicephalinae</taxon>
        <taxon>Pyxicephalus</taxon>
    </lineage>
</organism>
<dbReference type="GO" id="GO:0004930">
    <property type="term" value="F:G protein-coupled receptor activity"/>
    <property type="evidence" value="ECO:0007669"/>
    <property type="project" value="UniProtKB-KW"/>
</dbReference>
<evidence type="ECO:0000256" key="6">
    <source>
        <dbReference type="ARBA" id="ARBA00023040"/>
    </source>
</evidence>
<evidence type="ECO:0000256" key="9">
    <source>
        <dbReference type="ARBA" id="ARBA00023224"/>
    </source>
</evidence>
<dbReference type="Gene3D" id="1.20.1070.10">
    <property type="entry name" value="Rhodopsin 7-helix transmembrane proteins"/>
    <property type="match status" value="1"/>
</dbReference>
<keyword evidence="5 10" id="KW-1133">Transmembrane helix</keyword>
<evidence type="ECO:0000256" key="3">
    <source>
        <dbReference type="ARBA" id="ARBA00022692"/>
    </source>
</evidence>
<keyword evidence="8" id="KW-0675">Receptor</keyword>
<dbReference type="FunFam" id="1.20.1070.10:FF:000268">
    <property type="entry name" value="Putative olfactory receptor 2I1"/>
    <property type="match status" value="1"/>
</dbReference>
<evidence type="ECO:0000256" key="5">
    <source>
        <dbReference type="ARBA" id="ARBA00022989"/>
    </source>
</evidence>
<evidence type="ECO:0000313" key="13">
    <source>
        <dbReference type="Proteomes" id="UP001181693"/>
    </source>
</evidence>
<dbReference type="AlphaFoldDB" id="A0AAV3ABD7"/>
<dbReference type="Proteomes" id="UP001181693">
    <property type="component" value="Unassembled WGS sequence"/>
</dbReference>
<comment type="caution">
    <text evidence="12">The sequence shown here is derived from an EMBL/GenBank/DDBJ whole genome shotgun (WGS) entry which is preliminary data.</text>
</comment>
<feature type="transmembrane region" description="Helical" evidence="10">
    <location>
        <begin position="28"/>
        <end position="48"/>
    </location>
</feature>
<dbReference type="Pfam" id="PF13853">
    <property type="entry name" value="7tm_4"/>
    <property type="match status" value="1"/>
</dbReference>
<proteinExistence type="predicted"/>
<keyword evidence="3 10" id="KW-0812">Transmembrane</keyword>
<dbReference type="EMBL" id="DYDO01000007">
    <property type="protein sequence ID" value="DBA20392.1"/>
    <property type="molecule type" value="Genomic_DNA"/>
</dbReference>
<keyword evidence="6" id="KW-0297">G-protein coupled receptor</keyword>
<keyword evidence="4" id="KW-0552">Olfaction</keyword>
<sequence>MNERNITLVTFFILEGISDVPQLQVTSFLLVLHVYLVTLGGNLAILLLVCLDSQLHTPMYFFLVNLSILDISSSIVTLHKIPVMFVTGNHMVSFTECMAQVYIFTWLCGNELILLTVMSYDRYVAICKPLQYSIVMNNRVCVGLATFCWSFSLLQIFPAMLMLSQMACYISNIIDHFLCDIIVMMSLSCSDISILEFLIFTQGVLLSIFTPFLLTFISYAFIISTIMGIKSSKGRAKTFYTCSSHLTVVTLFYATIVCQYLTPPGTFKSSKFLSLFNTAVVPMLNPIIYSLKNTDVKSAFLRKLKYFTKIVLRNNWH</sequence>
<feature type="transmembrane region" description="Helical" evidence="10">
    <location>
        <begin position="140"/>
        <end position="161"/>
    </location>
</feature>
<feature type="transmembrane region" description="Helical" evidence="10">
    <location>
        <begin position="274"/>
        <end position="291"/>
    </location>
</feature>
<evidence type="ECO:0000256" key="7">
    <source>
        <dbReference type="ARBA" id="ARBA00023136"/>
    </source>
</evidence>
<dbReference type="GO" id="GO:0004984">
    <property type="term" value="F:olfactory receptor activity"/>
    <property type="evidence" value="ECO:0007669"/>
    <property type="project" value="InterPro"/>
</dbReference>
<feature type="transmembrane region" description="Helical" evidence="10">
    <location>
        <begin position="239"/>
        <end position="262"/>
    </location>
</feature>
<keyword evidence="2" id="KW-1003">Cell membrane</keyword>
<dbReference type="PANTHER" id="PTHR26452">
    <property type="entry name" value="OLFACTORY RECEPTOR"/>
    <property type="match status" value="1"/>
</dbReference>
<evidence type="ECO:0000256" key="1">
    <source>
        <dbReference type="ARBA" id="ARBA00004651"/>
    </source>
</evidence>
<dbReference type="InterPro" id="IPR000725">
    <property type="entry name" value="Olfact_rcpt"/>
</dbReference>
<feature type="transmembrane region" description="Helical" evidence="10">
    <location>
        <begin position="60"/>
        <end position="81"/>
    </location>
</feature>
<reference evidence="12" key="1">
    <citation type="thesis" date="2020" institute="ProQuest LLC" country="789 East Eisenhower Parkway, Ann Arbor, MI, USA">
        <title>Comparative Genomics and Chromosome Evolution.</title>
        <authorList>
            <person name="Mudd A.B."/>
        </authorList>
    </citation>
    <scope>NUCLEOTIDE SEQUENCE</scope>
    <source>
        <strain evidence="12">1538</strain>
        <tissue evidence="12">Blood</tissue>
    </source>
</reference>
<feature type="transmembrane region" description="Helical" evidence="10">
    <location>
        <begin position="101"/>
        <end position="120"/>
    </location>
</feature>
<dbReference type="InterPro" id="IPR000276">
    <property type="entry name" value="GPCR_Rhodpsn"/>
</dbReference>
<dbReference type="InterPro" id="IPR017452">
    <property type="entry name" value="GPCR_Rhodpsn_7TM"/>
</dbReference>
<gene>
    <name evidence="12" type="ORF">GDO54_017179</name>
</gene>
<dbReference type="PROSITE" id="PS50262">
    <property type="entry name" value="G_PROTEIN_RECEP_F1_2"/>
    <property type="match status" value="1"/>
</dbReference>
<feature type="transmembrane region" description="Helical" evidence="10">
    <location>
        <begin position="204"/>
        <end position="227"/>
    </location>
</feature>
<keyword evidence="13" id="KW-1185">Reference proteome</keyword>
<keyword evidence="9" id="KW-0807">Transducer</keyword>
<accession>A0AAV3ABD7</accession>